<dbReference type="RefSeq" id="WP_086063261.1">
    <property type="nucleotide sequence ID" value="NZ_CP021108.1"/>
</dbReference>
<dbReference type="GO" id="GO:0016491">
    <property type="term" value="F:oxidoreductase activity"/>
    <property type="evidence" value="ECO:0007669"/>
    <property type="project" value="UniProtKB-KW"/>
</dbReference>
<dbReference type="Pfam" id="PF13561">
    <property type="entry name" value="adh_short_C2"/>
    <property type="match status" value="1"/>
</dbReference>
<dbReference type="InterPro" id="IPR057326">
    <property type="entry name" value="KR_dom"/>
</dbReference>
<evidence type="ECO:0000256" key="2">
    <source>
        <dbReference type="ARBA" id="ARBA00022857"/>
    </source>
</evidence>
<dbReference type="Proteomes" id="UP000194151">
    <property type="component" value="Chromosome"/>
</dbReference>
<dbReference type="PANTHER" id="PTHR43618:SF8">
    <property type="entry name" value="7ALPHA-HYDROXYSTEROID DEHYDROGENASE"/>
    <property type="match status" value="1"/>
</dbReference>
<keyword evidence="6" id="KW-1185">Reference proteome</keyword>
<evidence type="ECO:0000313" key="5">
    <source>
        <dbReference type="EMBL" id="ARP80028.1"/>
    </source>
</evidence>
<dbReference type="OrthoDB" id="9803333at2"/>
<dbReference type="STRING" id="1416806.CAL12_03765"/>
<dbReference type="InterPro" id="IPR052178">
    <property type="entry name" value="Sec_Metab_Biosynth_SDR"/>
</dbReference>
<dbReference type="SUPFAM" id="SSF51735">
    <property type="entry name" value="NAD(P)-binding Rossmann-fold domains"/>
    <property type="match status" value="1"/>
</dbReference>
<comment type="similarity">
    <text evidence="1">Belongs to the short-chain dehydrogenases/reductases (SDR) family.</text>
</comment>
<dbReference type="PROSITE" id="PS00061">
    <property type="entry name" value="ADH_SHORT"/>
    <property type="match status" value="1"/>
</dbReference>
<dbReference type="PRINTS" id="PR00081">
    <property type="entry name" value="GDHRDH"/>
</dbReference>
<keyword evidence="2" id="KW-0521">NADP</keyword>
<dbReference type="PANTHER" id="PTHR43618">
    <property type="entry name" value="7-ALPHA-HYDROXYSTEROID DEHYDROGENASE"/>
    <property type="match status" value="1"/>
</dbReference>
<evidence type="ECO:0000256" key="3">
    <source>
        <dbReference type="ARBA" id="ARBA00023002"/>
    </source>
</evidence>
<accession>A0A1W6YG80</accession>
<dbReference type="Gene3D" id="3.40.50.720">
    <property type="entry name" value="NAD(P)-binding Rossmann-like Domain"/>
    <property type="match status" value="1"/>
</dbReference>
<dbReference type="PRINTS" id="PR00080">
    <property type="entry name" value="SDRFAMILY"/>
</dbReference>
<dbReference type="InterPro" id="IPR036291">
    <property type="entry name" value="NAD(P)-bd_dom_sf"/>
</dbReference>
<dbReference type="CDD" id="cd05233">
    <property type="entry name" value="SDR_c"/>
    <property type="match status" value="1"/>
</dbReference>
<dbReference type="AlphaFoldDB" id="A0A1W6YG80"/>
<evidence type="ECO:0000313" key="6">
    <source>
        <dbReference type="Proteomes" id="UP000194151"/>
    </source>
</evidence>
<organism evidence="5 6">
    <name type="scientific">Bordetella genomosp. 8</name>
    <dbReference type="NCBI Taxonomy" id="1416806"/>
    <lineage>
        <taxon>Bacteria</taxon>
        <taxon>Pseudomonadati</taxon>
        <taxon>Pseudomonadota</taxon>
        <taxon>Betaproteobacteria</taxon>
        <taxon>Burkholderiales</taxon>
        <taxon>Alcaligenaceae</taxon>
        <taxon>Bordetella</taxon>
    </lineage>
</organism>
<dbReference type="SMART" id="SM00822">
    <property type="entry name" value="PKS_KR"/>
    <property type="match status" value="1"/>
</dbReference>
<keyword evidence="3" id="KW-0560">Oxidoreductase</keyword>
<dbReference type="InterPro" id="IPR002347">
    <property type="entry name" value="SDR_fam"/>
</dbReference>
<dbReference type="EMBL" id="CP021108">
    <property type="protein sequence ID" value="ARP80028.1"/>
    <property type="molecule type" value="Genomic_DNA"/>
</dbReference>
<dbReference type="KEGG" id="bgv:CAL12_03765"/>
<dbReference type="FunFam" id="3.40.50.720:FF:000084">
    <property type="entry name" value="Short-chain dehydrogenase reductase"/>
    <property type="match status" value="1"/>
</dbReference>
<feature type="domain" description="Ketoreductase" evidence="4">
    <location>
        <begin position="8"/>
        <end position="187"/>
    </location>
</feature>
<name>A0A1W6YG80_9BORD</name>
<evidence type="ECO:0000259" key="4">
    <source>
        <dbReference type="SMART" id="SM00822"/>
    </source>
</evidence>
<protein>
    <submittedName>
        <fullName evidence="5">Oxidoreductase</fullName>
    </submittedName>
</protein>
<proteinExistence type="inferred from homology"/>
<dbReference type="InterPro" id="IPR020904">
    <property type="entry name" value="Sc_DH/Rdtase_CS"/>
</dbReference>
<reference evidence="5 6" key="1">
    <citation type="submission" date="2017-05" db="EMBL/GenBank/DDBJ databases">
        <title>Complete and WGS of Bordetella genogroups.</title>
        <authorList>
            <person name="Spilker T."/>
            <person name="LiPuma J."/>
        </authorList>
    </citation>
    <scope>NUCLEOTIDE SEQUENCE [LARGE SCALE GENOMIC DNA]</scope>
    <source>
        <strain evidence="5 6">AU19157</strain>
    </source>
</reference>
<sequence>MSKQLNGKIALVTGGSTGIGLAAAQELAAQGARVFITGRRQAELDAAVAAIGPAATAIRADASVLSDLDAVYAQIARTAGRLDILFANAGGGDMLPLGAITEEHFDRIFGTNVRGVLFTVQKALPLLVDGASVILTSSTAAVMGTANFSVYSASKAAVRNFARSWALDLKDRGIRVNVVSPGPVRTPGLGGLVPDEGRQGLFDYLASQIPLGRLGEPEEVGKAVAFLASDASSFVNGIELFVDGGMAQV</sequence>
<evidence type="ECO:0000256" key="1">
    <source>
        <dbReference type="ARBA" id="ARBA00006484"/>
    </source>
</evidence>
<gene>
    <name evidence="5" type="ORF">CAL12_03765</name>
</gene>